<feature type="region of interest" description="Disordered" evidence="1">
    <location>
        <begin position="106"/>
        <end position="134"/>
    </location>
</feature>
<feature type="chain" id="PRO_5003368260" evidence="2">
    <location>
        <begin position="44"/>
        <end position="406"/>
    </location>
</feature>
<protein>
    <submittedName>
        <fullName evidence="3">Uncharacterized protein</fullName>
    </submittedName>
</protein>
<keyword evidence="2" id="KW-0732">Signal</keyword>
<proteinExistence type="predicted"/>
<dbReference type="AlphaFoldDB" id="F8BZ09"/>
<dbReference type="OrthoDB" id="8263621at2"/>
<dbReference type="RefSeq" id="WP_013912856.1">
    <property type="nucleotide sequence ID" value="NC_011386.1"/>
</dbReference>
<dbReference type="Proteomes" id="UP000007730">
    <property type="component" value="Chromosome"/>
</dbReference>
<evidence type="ECO:0000256" key="2">
    <source>
        <dbReference type="SAM" id="SignalP"/>
    </source>
</evidence>
<dbReference type="eggNOG" id="ENOG502ZBS3">
    <property type="taxonomic scope" value="Bacteria"/>
</dbReference>
<dbReference type="HOGENOM" id="CLU_683110_0_0_5"/>
<dbReference type="PATRIC" id="fig|504832.7.peg.823"/>
<dbReference type="KEGG" id="ocg:OCA5_c07780"/>
<dbReference type="EMBL" id="CP002826">
    <property type="protein sequence ID" value="AEI05500.1"/>
    <property type="molecule type" value="Genomic_DNA"/>
</dbReference>
<name>F8BZ09_AFIC5</name>
<reference evidence="3 4" key="1">
    <citation type="journal article" date="2011" name="J. Bacteriol.">
        <title>Complete genome sequences of the chemolithoautotrophic Oligotropha carboxidovorans strains OM4 and OM5.</title>
        <authorList>
            <person name="Volland S."/>
            <person name="Rachinger M."/>
            <person name="Strittmatter A."/>
            <person name="Daniel R."/>
            <person name="Gottschalk G."/>
            <person name="Meyer O."/>
        </authorList>
    </citation>
    <scope>NUCLEOTIDE SEQUENCE [LARGE SCALE GENOMIC DNA]</scope>
    <source>
        <strain evidence="4">ATCC 49405 / DSM 1227 / KCTC 32145 / OM5</strain>
    </source>
</reference>
<sequence>MPLDIRIRRHRRSRREHNVSCAILRTVPLLALLTICSALPAAAQPGSRAGNVSAQQITEYRQKLAAYEQARAQFEVKAEAYWSAIAEKRRTRNARRRDGHAIGPEHYVLTQPPIYSGPARPIDPTAPTKPPPARTPLPVVADFLRHAAGEFQFTPRRPQSETEFKAAYAKVAAAHGLTREQAVRIYSFEAGGNGKYDVQAGLESSRPNARAISTALGYNQLLTANTVEVLAEQGDAILSGLTAAMHAAPEPRRRQLAAKIPTLRKMLAFARSVPNAWSAHVQLAKTPKGLAIHALNLDVDIGPWLQTHKLLTSVRFAARKGYTRPLTAAELEMMNLTGDGNGFDMVTMPQALRAQVPTSNFFQRGGYERNPVAIRNNTVAKLIAATDARMDKESTLPGARALATAF</sequence>
<organism evidence="3 4">
    <name type="scientific">Afipia carboxidovorans (strain ATCC 49405 / DSM 1227 / KCTC 32145 / OM5)</name>
    <name type="common">Oligotropha carboxidovorans</name>
    <dbReference type="NCBI Taxonomy" id="504832"/>
    <lineage>
        <taxon>Bacteria</taxon>
        <taxon>Pseudomonadati</taxon>
        <taxon>Pseudomonadota</taxon>
        <taxon>Alphaproteobacteria</taxon>
        <taxon>Hyphomicrobiales</taxon>
        <taxon>Nitrobacteraceae</taxon>
        <taxon>Afipia</taxon>
    </lineage>
</organism>
<evidence type="ECO:0000313" key="3">
    <source>
        <dbReference type="EMBL" id="AEI05500.1"/>
    </source>
</evidence>
<evidence type="ECO:0000313" key="4">
    <source>
        <dbReference type="Proteomes" id="UP000007730"/>
    </source>
</evidence>
<keyword evidence="4" id="KW-1185">Reference proteome</keyword>
<evidence type="ECO:0000256" key="1">
    <source>
        <dbReference type="SAM" id="MobiDB-lite"/>
    </source>
</evidence>
<accession>F8BZ09</accession>
<gene>
    <name evidence="3" type="ordered locus">OCA5_c07780</name>
</gene>
<feature type="signal peptide" evidence="2">
    <location>
        <begin position="1"/>
        <end position="43"/>
    </location>
</feature>